<dbReference type="eggNOG" id="COG1530">
    <property type="taxonomic scope" value="Bacteria"/>
</dbReference>
<comment type="cofactor">
    <cofactor evidence="1">
        <name>Mg(2+)</name>
        <dbReference type="ChEBI" id="CHEBI:18420"/>
    </cofactor>
</comment>
<keyword evidence="8" id="KW-1185">Reference proteome</keyword>
<organism evidence="7 8">
    <name type="scientific">Alkaliphilus oremlandii (strain OhILAs)</name>
    <name type="common">Clostridium oremlandii (strain OhILAs)</name>
    <dbReference type="NCBI Taxonomy" id="350688"/>
    <lineage>
        <taxon>Bacteria</taxon>
        <taxon>Bacillati</taxon>
        <taxon>Bacillota</taxon>
        <taxon>Clostridia</taxon>
        <taxon>Peptostreptococcales</taxon>
        <taxon>Natronincolaceae</taxon>
        <taxon>Alkaliphilus</taxon>
    </lineage>
</organism>
<protein>
    <submittedName>
        <fullName evidence="7">Ribonuclease, Rne/Rng family</fullName>
    </submittedName>
</protein>
<dbReference type="EMBL" id="CP000853">
    <property type="protein sequence ID" value="ABW19294.1"/>
    <property type="molecule type" value="Genomic_DNA"/>
</dbReference>
<dbReference type="CDD" id="cd04453">
    <property type="entry name" value="S1_RNase_E"/>
    <property type="match status" value="1"/>
</dbReference>
<dbReference type="KEGG" id="aoe:Clos_1754"/>
<evidence type="ECO:0000313" key="7">
    <source>
        <dbReference type="EMBL" id="ABW19294.1"/>
    </source>
</evidence>
<evidence type="ECO:0000256" key="4">
    <source>
        <dbReference type="ARBA" id="ARBA00022842"/>
    </source>
</evidence>
<evidence type="ECO:0000256" key="2">
    <source>
        <dbReference type="ARBA" id="ARBA00022723"/>
    </source>
</evidence>
<evidence type="ECO:0000259" key="6">
    <source>
        <dbReference type="PROSITE" id="PS50126"/>
    </source>
</evidence>
<dbReference type="Pfam" id="PF10150">
    <property type="entry name" value="RNase_E_G"/>
    <property type="match status" value="1"/>
</dbReference>
<dbReference type="InterPro" id="IPR003029">
    <property type="entry name" value="S1_domain"/>
</dbReference>
<dbReference type="InterPro" id="IPR004659">
    <property type="entry name" value="RNase_E/G"/>
</dbReference>
<proteinExistence type="predicted"/>
<keyword evidence="5" id="KW-0694">RNA-binding</keyword>
<dbReference type="PANTHER" id="PTHR30001">
    <property type="entry name" value="RIBONUCLEASE"/>
    <property type="match status" value="1"/>
</dbReference>
<dbReference type="PANTHER" id="PTHR30001:SF0">
    <property type="entry name" value="RIBONUCLEASE G"/>
    <property type="match status" value="1"/>
</dbReference>
<dbReference type="STRING" id="350688.Clos_1754"/>
<dbReference type="SMART" id="SM00316">
    <property type="entry name" value="S1"/>
    <property type="match status" value="1"/>
</dbReference>
<dbReference type="RefSeq" id="WP_012159606.1">
    <property type="nucleotide sequence ID" value="NC_009922.1"/>
</dbReference>
<dbReference type="Gene3D" id="2.40.50.140">
    <property type="entry name" value="Nucleic acid-binding proteins"/>
    <property type="match status" value="1"/>
</dbReference>
<evidence type="ECO:0000313" key="8">
    <source>
        <dbReference type="Proteomes" id="UP000000269"/>
    </source>
</evidence>
<gene>
    <name evidence="7" type="ordered locus">Clos_1754</name>
</gene>
<accession>A8MHL2</accession>
<dbReference type="GO" id="GO:0016787">
    <property type="term" value="F:hydrolase activity"/>
    <property type="evidence" value="ECO:0007669"/>
    <property type="project" value="UniProtKB-KW"/>
</dbReference>
<dbReference type="GO" id="GO:0006364">
    <property type="term" value="P:rRNA processing"/>
    <property type="evidence" value="ECO:0007669"/>
    <property type="project" value="TreeGrafter"/>
</dbReference>
<dbReference type="PROSITE" id="PS50126">
    <property type="entry name" value="S1"/>
    <property type="match status" value="1"/>
</dbReference>
<dbReference type="InterPro" id="IPR019307">
    <property type="entry name" value="RNA-bd_AU-1/RNase_E/G"/>
</dbReference>
<evidence type="ECO:0000256" key="1">
    <source>
        <dbReference type="ARBA" id="ARBA00001946"/>
    </source>
</evidence>
<dbReference type="SUPFAM" id="SSF50249">
    <property type="entry name" value="Nucleic acid-binding proteins"/>
    <property type="match status" value="1"/>
</dbReference>
<dbReference type="NCBIfam" id="TIGR00757">
    <property type="entry name" value="RNaseEG"/>
    <property type="match status" value="1"/>
</dbReference>
<reference evidence="8" key="1">
    <citation type="submission" date="2007-10" db="EMBL/GenBank/DDBJ databases">
        <title>Complete genome of Alkaliphilus oremlandii OhILAs.</title>
        <authorList>
            <person name="Copeland A."/>
            <person name="Lucas S."/>
            <person name="Lapidus A."/>
            <person name="Barry K."/>
            <person name="Detter J.C."/>
            <person name="Glavina del Rio T."/>
            <person name="Hammon N."/>
            <person name="Israni S."/>
            <person name="Dalin E."/>
            <person name="Tice H."/>
            <person name="Pitluck S."/>
            <person name="Chain P."/>
            <person name="Malfatti S."/>
            <person name="Shin M."/>
            <person name="Vergez L."/>
            <person name="Schmutz J."/>
            <person name="Larimer F."/>
            <person name="Land M."/>
            <person name="Hauser L."/>
            <person name="Kyrpides N."/>
            <person name="Mikhailova N."/>
            <person name="Stolz J.F."/>
            <person name="Dawson A."/>
            <person name="Fisher E."/>
            <person name="Crable B."/>
            <person name="Perera E."/>
            <person name="Lisak J."/>
            <person name="Ranganathan M."/>
            <person name="Basu P."/>
            <person name="Richardson P."/>
        </authorList>
    </citation>
    <scope>NUCLEOTIDE SEQUENCE [LARGE SCALE GENOMIC DNA]</scope>
    <source>
        <strain evidence="8">OhILAs</strain>
    </source>
</reference>
<evidence type="ECO:0000256" key="5">
    <source>
        <dbReference type="ARBA" id="ARBA00022884"/>
    </source>
</evidence>
<name>A8MHL2_ALKOO</name>
<dbReference type="GO" id="GO:0046872">
    <property type="term" value="F:metal ion binding"/>
    <property type="evidence" value="ECO:0007669"/>
    <property type="project" value="UniProtKB-KW"/>
</dbReference>
<keyword evidence="2" id="KW-0479">Metal-binding</keyword>
<sequence length="501" mass="57687">MNQIIVDVGISENRLAILEDEELVELYIERRNNKRIVGNIYKGRVVNVLPGMQAAFVDIGLEKNCFLYVKDALGQEYFNKKDFVDREISIKDVVKQGQEIIVQVIKEPIADKGARVTTNITLPGRYLVLMPDTQYIGVSRKIGSAEERERLKAEIEALKPENMGVILRTVAEGKSKDDFREDIKFLLKLWQKIEKEKKLGFAPRLIYKDFDLIDKTIRDTFSKNIHEFIINDENEYKSAMDLVELLSPNLKDRLSYFEESHDIFRHYKIESQIHKALERKIWLKSGGYIVIDSTEALTVVDVNTGKYVGITDLEDTVLKTNLEAAVEIAKQLRLRDIGGIIIIDFIDMSNEEDEQKVLNLLEKSLNKDRTKSKILGMTELGLVEMTRKKVRQKLESVMQKKCHCCDGSGKLLNEYTLLQRFEKEMRRIALHTSCEAVIFEVHPTAFKIFEEEFITRKEIEGLTKVQSFIVPNPSLNFDDLKTKAMGSLENVKKVLNDLSTK</sequence>
<dbReference type="OrthoDB" id="9804278at2"/>
<keyword evidence="3" id="KW-0378">Hydrolase</keyword>
<dbReference type="AlphaFoldDB" id="A8MHL2"/>
<keyword evidence="4" id="KW-0460">Magnesium</keyword>
<dbReference type="GO" id="GO:0005737">
    <property type="term" value="C:cytoplasm"/>
    <property type="evidence" value="ECO:0007669"/>
    <property type="project" value="TreeGrafter"/>
</dbReference>
<dbReference type="Proteomes" id="UP000000269">
    <property type="component" value="Chromosome"/>
</dbReference>
<dbReference type="GO" id="GO:0004540">
    <property type="term" value="F:RNA nuclease activity"/>
    <property type="evidence" value="ECO:0007669"/>
    <property type="project" value="InterPro"/>
</dbReference>
<evidence type="ECO:0000256" key="3">
    <source>
        <dbReference type="ARBA" id="ARBA00022801"/>
    </source>
</evidence>
<dbReference type="HOGENOM" id="CLU_003468_5_3_9"/>
<feature type="domain" description="S1 motif" evidence="6">
    <location>
        <begin position="38"/>
        <end position="125"/>
    </location>
</feature>
<dbReference type="GO" id="GO:0003723">
    <property type="term" value="F:RNA binding"/>
    <property type="evidence" value="ECO:0007669"/>
    <property type="project" value="UniProtKB-KW"/>
</dbReference>
<dbReference type="InterPro" id="IPR012340">
    <property type="entry name" value="NA-bd_OB-fold"/>
</dbReference>